<gene>
    <name evidence="8" type="ORF">MalAC0309_1774</name>
</gene>
<evidence type="ECO:0000256" key="3">
    <source>
        <dbReference type="ARBA" id="ARBA00022801"/>
    </source>
</evidence>
<dbReference type="KEGG" id="malk:MalAC0309_1774"/>
<dbReference type="GO" id="GO:0004252">
    <property type="term" value="F:serine-type endopeptidase activity"/>
    <property type="evidence" value="ECO:0007669"/>
    <property type="project" value="InterPro"/>
</dbReference>
<dbReference type="SUPFAM" id="SSF50993">
    <property type="entry name" value="Peptidase/esterase 'gauge' domain"/>
    <property type="match status" value="1"/>
</dbReference>
<proteinExistence type="inferred from homology"/>
<feature type="domain" description="Peptidase S9 prolyl oligopeptidase catalytic" evidence="6">
    <location>
        <begin position="519"/>
        <end position="731"/>
    </location>
</feature>
<dbReference type="SUPFAM" id="SSF53474">
    <property type="entry name" value="alpha/beta-Hydrolases"/>
    <property type="match status" value="1"/>
</dbReference>
<dbReference type="InterPro" id="IPR029058">
    <property type="entry name" value="AB_hydrolase_fold"/>
</dbReference>
<feature type="domain" description="Peptidase S9A N-terminal" evidence="7">
    <location>
        <begin position="6"/>
        <end position="441"/>
    </location>
</feature>
<dbReference type="PANTHER" id="PTHR11757:SF19">
    <property type="entry name" value="PROLYL ENDOPEPTIDASE-LIKE"/>
    <property type="match status" value="1"/>
</dbReference>
<dbReference type="PRINTS" id="PR00862">
    <property type="entry name" value="PROLIGOPTASE"/>
</dbReference>
<comment type="similarity">
    <text evidence="1">Belongs to the peptidase S9A family.</text>
</comment>
<dbReference type="InterPro" id="IPR023302">
    <property type="entry name" value="Pept_S9A_N"/>
</dbReference>
<dbReference type="InterPro" id="IPR001375">
    <property type="entry name" value="Peptidase_S9_cat"/>
</dbReference>
<feature type="region of interest" description="Disordered" evidence="5">
    <location>
        <begin position="741"/>
        <end position="764"/>
    </location>
</feature>
<name>A0A0U5BHN3_9MICO</name>
<evidence type="ECO:0000256" key="4">
    <source>
        <dbReference type="ARBA" id="ARBA00022825"/>
    </source>
</evidence>
<dbReference type="InterPro" id="IPR002470">
    <property type="entry name" value="Peptidase_S9A"/>
</dbReference>
<reference evidence="9" key="1">
    <citation type="submission" date="2015-12" db="EMBL/GenBank/DDBJ databases">
        <authorList>
            <person name="Shamseldin A."/>
            <person name="Moawad H."/>
            <person name="Abd El-Rahim W.M."/>
            <person name="Sadowsky M.J."/>
        </authorList>
    </citation>
    <scope>NUCLEOTIDE SEQUENCE [LARGE SCALE GENOMIC DNA]</scope>
    <source>
        <strain evidence="9">JAM AC0309</strain>
    </source>
</reference>
<evidence type="ECO:0000256" key="1">
    <source>
        <dbReference type="ARBA" id="ARBA00005228"/>
    </source>
</evidence>
<reference evidence="8 9" key="2">
    <citation type="submission" date="2016-01" db="EMBL/GenBank/DDBJ databases">
        <title>Microcella alkaliphila JAM AC0309 whole genome shotgun sequence.</title>
        <authorList>
            <person name="Kurata A."/>
            <person name="Hirose Y."/>
            <person name="Kishimoto N."/>
            <person name="Kobayashi T."/>
        </authorList>
    </citation>
    <scope>NUCLEOTIDE SEQUENCE [LARGE SCALE GENOMIC DNA]</scope>
    <source>
        <strain evidence="8 9">JAM AC0309</strain>
    </source>
</reference>
<dbReference type="Pfam" id="PF00326">
    <property type="entry name" value="Peptidase_S9"/>
    <property type="match status" value="1"/>
</dbReference>
<organism evidence="8 9">
    <name type="scientific">Microcella alkaliphila</name>
    <dbReference type="NCBI Taxonomy" id="279828"/>
    <lineage>
        <taxon>Bacteria</taxon>
        <taxon>Bacillati</taxon>
        <taxon>Actinomycetota</taxon>
        <taxon>Actinomycetes</taxon>
        <taxon>Micrococcales</taxon>
        <taxon>Microbacteriaceae</taxon>
        <taxon>Microcella</taxon>
    </lineage>
</organism>
<dbReference type="EMBL" id="AP017315">
    <property type="protein sequence ID" value="BAU32622.1"/>
    <property type="molecule type" value="Genomic_DNA"/>
</dbReference>
<evidence type="ECO:0000313" key="8">
    <source>
        <dbReference type="EMBL" id="BAU32622.1"/>
    </source>
</evidence>
<dbReference type="Gene3D" id="2.130.10.120">
    <property type="entry name" value="Prolyl oligopeptidase, N-terminal domain"/>
    <property type="match status" value="1"/>
</dbReference>
<keyword evidence="4" id="KW-0720">Serine protease</keyword>
<keyword evidence="2" id="KW-0645">Protease</keyword>
<evidence type="ECO:0000259" key="6">
    <source>
        <dbReference type="Pfam" id="PF00326"/>
    </source>
</evidence>
<dbReference type="Proteomes" id="UP000218965">
    <property type="component" value="Chromosome"/>
</dbReference>
<dbReference type="PANTHER" id="PTHR11757">
    <property type="entry name" value="PROTEASE FAMILY S9A OLIGOPEPTIDASE"/>
    <property type="match status" value="1"/>
</dbReference>
<protein>
    <submittedName>
        <fullName evidence="8">Oligopeptidase B</fullName>
    </submittedName>
</protein>
<feature type="region of interest" description="Disordered" evidence="5">
    <location>
        <begin position="108"/>
        <end position="130"/>
    </location>
</feature>
<dbReference type="Pfam" id="PF02897">
    <property type="entry name" value="Peptidase_S9_N"/>
    <property type="match status" value="1"/>
</dbReference>
<keyword evidence="3" id="KW-0378">Hydrolase</keyword>
<dbReference type="Gene3D" id="3.40.50.1820">
    <property type="entry name" value="alpha/beta hydrolase"/>
    <property type="match status" value="1"/>
</dbReference>
<evidence type="ECO:0000259" key="7">
    <source>
        <dbReference type="Pfam" id="PF02897"/>
    </source>
</evidence>
<accession>A0A0U5BHN3</accession>
<sequence length="764" mass="83329">MSIPPPQAPRIPVTRTHHGDTVTDHYEWMRDKTSEDVLAHLRAENAYAEARMQHLDPLRERIVAEIRSRTQETDMGIPVREGDWWYYGRTVEGKQYSIQCRVAARPIDPADPTDPVAWTPPPPLKDPAEPREGEQVILDANVEAEGHDFFSLGTFDISDDGRFLLFGVDTEGDERYTLRIRDLETGEQLADEIRGTSSGAFFDPSGRYVFYSTVDASWRPDTVWRHEVGTDPAADVRVFHEPDDSYWVGAGRTRSGRYLVIGASSSVTSETRVLDASDPTGEFALIWAREQGVEYDAEHAVLAGRDWWLITHNKNAPDFTVVAVPVENPHAEPVTVIEHEAGRRVEGVDAFARFLVFDYRTGGLPKTAVARLDGGQALAELTWDELVPPTASGRGGLLSIGARGNPEWQQPTLRIGYTSFIEPATVASYDVAAGFYTVLKRQPVLGGYASGDYAEKRDWAIADDGTRIPISLVWKRGLVPALDGGEASNGPLAGGARPEPSPLELYGYGSYEASMDPGFSIPRLSLLDRGVVFAIAHVRGGGELGRDWYEKGKFGHKKNTFTDFIACARHLIDTGVTAPERLVAEGGSAGGLLMGAVANMAPELFAGILADVPFVDPLTSILDPSLPLTVIEWDEWGNPLHDAEAYQYIKSYAPYENVREQAYPRILAVTSLNDTRVLYVEPAKWVARLREVGADAMLRCEMEAGHGGVSGRYSAWNQRAIELAWLLDVLGLADAPADADATVAGSSGAGDAAADTPGAADATP</sequence>
<evidence type="ECO:0000256" key="5">
    <source>
        <dbReference type="SAM" id="MobiDB-lite"/>
    </source>
</evidence>
<dbReference type="AlphaFoldDB" id="A0A0U5BHN3"/>
<dbReference type="InterPro" id="IPR051543">
    <property type="entry name" value="Serine_Peptidase_S9A"/>
</dbReference>
<evidence type="ECO:0000256" key="2">
    <source>
        <dbReference type="ARBA" id="ARBA00022670"/>
    </source>
</evidence>
<evidence type="ECO:0000313" key="9">
    <source>
        <dbReference type="Proteomes" id="UP000218965"/>
    </source>
</evidence>
<dbReference type="GO" id="GO:0006508">
    <property type="term" value="P:proteolysis"/>
    <property type="evidence" value="ECO:0007669"/>
    <property type="project" value="UniProtKB-KW"/>
</dbReference>